<dbReference type="SUPFAM" id="SSF53474">
    <property type="entry name" value="alpha/beta-Hydrolases"/>
    <property type="match status" value="1"/>
</dbReference>
<organism evidence="6 7">
    <name type="scientific">Aulographum hederae CBS 113979</name>
    <dbReference type="NCBI Taxonomy" id="1176131"/>
    <lineage>
        <taxon>Eukaryota</taxon>
        <taxon>Fungi</taxon>
        <taxon>Dikarya</taxon>
        <taxon>Ascomycota</taxon>
        <taxon>Pezizomycotina</taxon>
        <taxon>Dothideomycetes</taxon>
        <taxon>Pleosporomycetidae</taxon>
        <taxon>Aulographales</taxon>
        <taxon>Aulographaceae</taxon>
    </lineage>
</organism>
<dbReference type="InterPro" id="IPR029058">
    <property type="entry name" value="AB_hydrolase_fold"/>
</dbReference>
<dbReference type="GO" id="GO:0004104">
    <property type="term" value="F:cholinesterase activity"/>
    <property type="evidence" value="ECO:0007669"/>
    <property type="project" value="InterPro"/>
</dbReference>
<sequence>MLASNTSHRLLAALSPSDHIQSEDCLHLNIWTKPQTGEKAKAVLVWIHGGGFQGGSPNNPASIGQYLAYYEDVVVVSAAYRLNIFGFPGLPGAGIPQNAGLLDQRLAVEWVRDNIASFGGDPSRITLFGQSAGAAGIDYYSYAWKNDPIVAGFIPQSGTVTSFNYPPAAKNTASWWTTSATLGCGNSNSTTTTALAASIVCLRKISFRALLNATIITDPTAATLGNFAPTADNLTVFPEYFSLRSTGQFIRKPYFTGSNAFEAGLFRVLYAPITFTDRQYDLYNLGIFTCPAGDAAAARTAHGVPAWHYRYFGEFPNLRLTLNPSSGAWHGAEIQMVFGTSEDASGEVDTAPESVIGRVMRRAWADFAKRPGSTFDEAPYRWPRYTGSGKKSAFPLSMLSC</sequence>
<evidence type="ECO:0000256" key="2">
    <source>
        <dbReference type="ARBA" id="ARBA00022801"/>
    </source>
</evidence>
<evidence type="ECO:0000256" key="4">
    <source>
        <dbReference type="RuleBase" id="RU361235"/>
    </source>
</evidence>
<dbReference type="PRINTS" id="PR00878">
    <property type="entry name" value="CHOLNESTRASE"/>
</dbReference>
<evidence type="ECO:0000259" key="5">
    <source>
        <dbReference type="Pfam" id="PF00135"/>
    </source>
</evidence>
<feature type="domain" description="Carboxylesterase type B" evidence="5">
    <location>
        <begin position="279"/>
        <end position="387"/>
    </location>
</feature>
<dbReference type="InterPro" id="IPR050654">
    <property type="entry name" value="AChE-related_enzymes"/>
</dbReference>
<dbReference type="OrthoDB" id="408631at2759"/>
<proteinExistence type="inferred from homology"/>
<reference evidence="6" key="1">
    <citation type="journal article" date="2020" name="Stud. Mycol.">
        <title>101 Dothideomycetes genomes: a test case for predicting lifestyles and emergence of pathogens.</title>
        <authorList>
            <person name="Haridas S."/>
            <person name="Albert R."/>
            <person name="Binder M."/>
            <person name="Bloem J."/>
            <person name="Labutti K."/>
            <person name="Salamov A."/>
            <person name="Andreopoulos B."/>
            <person name="Baker S."/>
            <person name="Barry K."/>
            <person name="Bills G."/>
            <person name="Bluhm B."/>
            <person name="Cannon C."/>
            <person name="Castanera R."/>
            <person name="Culley D."/>
            <person name="Daum C."/>
            <person name="Ezra D."/>
            <person name="Gonzalez J."/>
            <person name="Henrissat B."/>
            <person name="Kuo A."/>
            <person name="Liang C."/>
            <person name="Lipzen A."/>
            <person name="Lutzoni F."/>
            <person name="Magnuson J."/>
            <person name="Mondo S."/>
            <person name="Nolan M."/>
            <person name="Ohm R."/>
            <person name="Pangilinan J."/>
            <person name="Park H.-J."/>
            <person name="Ramirez L."/>
            <person name="Alfaro M."/>
            <person name="Sun H."/>
            <person name="Tritt A."/>
            <person name="Yoshinaga Y."/>
            <person name="Zwiers L.-H."/>
            <person name="Turgeon B."/>
            <person name="Goodwin S."/>
            <person name="Spatafora J."/>
            <person name="Crous P."/>
            <person name="Grigoriev I."/>
        </authorList>
    </citation>
    <scope>NUCLEOTIDE SEQUENCE</scope>
    <source>
        <strain evidence="6">CBS 113979</strain>
    </source>
</reference>
<dbReference type="Pfam" id="PF00135">
    <property type="entry name" value="COesterase"/>
    <property type="match status" value="2"/>
</dbReference>
<name>A0A6G1H0M7_9PEZI</name>
<evidence type="ECO:0000256" key="1">
    <source>
        <dbReference type="ARBA" id="ARBA00005964"/>
    </source>
</evidence>
<keyword evidence="2 4" id="KW-0378">Hydrolase</keyword>
<comment type="similarity">
    <text evidence="1 4">Belongs to the type-B carboxylesterase/lipase family.</text>
</comment>
<dbReference type="PANTHER" id="PTHR43918:SF4">
    <property type="entry name" value="CARBOXYLIC ESTER HYDROLASE"/>
    <property type="match status" value="1"/>
</dbReference>
<dbReference type="EC" id="3.1.1.-" evidence="4"/>
<dbReference type="InterPro" id="IPR019826">
    <property type="entry name" value="Carboxylesterase_B_AS"/>
</dbReference>
<protein>
    <recommendedName>
        <fullName evidence="4">Carboxylic ester hydrolase</fullName>
        <ecNumber evidence="4">3.1.1.-</ecNumber>
    </recommendedName>
</protein>
<dbReference type="InterPro" id="IPR002018">
    <property type="entry name" value="CarbesteraseB"/>
</dbReference>
<evidence type="ECO:0000256" key="3">
    <source>
        <dbReference type="ARBA" id="ARBA00023157"/>
    </source>
</evidence>
<dbReference type="PROSITE" id="PS00122">
    <property type="entry name" value="CARBOXYLESTERASE_B_1"/>
    <property type="match status" value="1"/>
</dbReference>
<dbReference type="Gene3D" id="3.40.50.1820">
    <property type="entry name" value="alpha/beta hydrolase"/>
    <property type="match status" value="2"/>
</dbReference>
<accession>A0A6G1H0M7</accession>
<evidence type="ECO:0000313" key="7">
    <source>
        <dbReference type="Proteomes" id="UP000800041"/>
    </source>
</evidence>
<dbReference type="AlphaFoldDB" id="A0A6G1H0M7"/>
<dbReference type="PANTHER" id="PTHR43918">
    <property type="entry name" value="ACETYLCHOLINESTERASE"/>
    <property type="match status" value="1"/>
</dbReference>
<dbReference type="InterPro" id="IPR000997">
    <property type="entry name" value="Cholinesterase"/>
</dbReference>
<dbReference type="Proteomes" id="UP000800041">
    <property type="component" value="Unassembled WGS sequence"/>
</dbReference>
<keyword evidence="3" id="KW-1015">Disulfide bond</keyword>
<gene>
    <name evidence="6" type="ORF">K402DRAFT_354779</name>
</gene>
<feature type="domain" description="Carboxylesterase type B" evidence="5">
    <location>
        <begin position="18"/>
        <end position="271"/>
    </location>
</feature>
<dbReference type="EMBL" id="ML977155">
    <property type="protein sequence ID" value="KAF1986735.1"/>
    <property type="molecule type" value="Genomic_DNA"/>
</dbReference>
<evidence type="ECO:0000313" key="6">
    <source>
        <dbReference type="EMBL" id="KAF1986735.1"/>
    </source>
</evidence>
<keyword evidence="7" id="KW-1185">Reference proteome</keyword>